<evidence type="ECO:0000256" key="2">
    <source>
        <dbReference type="SAM" id="Phobius"/>
    </source>
</evidence>
<sequence>MVQIKTAADLHGMSEDSWRRHANPWSVWTRFAAIPAFELAVWSREWLGWWCMPGVVAVAVWLWLNVRLFGPVGPTSWAARGIYGEQLHVDGQVPAEHRTILNWLIATGLFGFALIGWGLVALDIWPLVLGTVMVVLAQLWRIDRYGLLFQYVGDQARDGRTPDTGRRTPDAGRRTPDTGHRSVKQLLEPFHGPQQEAPSAAPTWIG</sequence>
<dbReference type="Pfam" id="PF20358">
    <property type="entry name" value="DUF6653"/>
    <property type="match status" value="1"/>
</dbReference>
<organism evidence="3 4">
    <name type="scientific">Streptomyces luteolus</name>
    <dbReference type="NCBI Taxonomy" id="3043615"/>
    <lineage>
        <taxon>Bacteria</taxon>
        <taxon>Bacillati</taxon>
        <taxon>Actinomycetota</taxon>
        <taxon>Actinomycetes</taxon>
        <taxon>Kitasatosporales</taxon>
        <taxon>Streptomycetaceae</taxon>
        <taxon>Streptomyces</taxon>
    </lineage>
</organism>
<dbReference type="RefSeq" id="WP_282538562.1">
    <property type="nucleotide sequence ID" value="NZ_JASCIS010000041.1"/>
</dbReference>
<feature type="region of interest" description="Disordered" evidence="1">
    <location>
        <begin position="159"/>
        <end position="180"/>
    </location>
</feature>
<keyword evidence="2" id="KW-1133">Transmembrane helix</keyword>
<feature type="transmembrane region" description="Helical" evidence="2">
    <location>
        <begin position="124"/>
        <end position="142"/>
    </location>
</feature>
<protein>
    <submittedName>
        <fullName evidence="3">Uncharacterized protein</fullName>
    </submittedName>
</protein>
<gene>
    <name evidence="3" type="ORF">QIT00_29905</name>
</gene>
<keyword evidence="4" id="KW-1185">Reference proteome</keyword>
<keyword evidence="2" id="KW-0472">Membrane</keyword>
<dbReference type="EMBL" id="JASCIS010000041">
    <property type="protein sequence ID" value="MDI3422704.1"/>
    <property type="molecule type" value="Genomic_DNA"/>
</dbReference>
<dbReference type="InterPro" id="IPR046595">
    <property type="entry name" value="DUF6653"/>
</dbReference>
<evidence type="ECO:0000256" key="1">
    <source>
        <dbReference type="SAM" id="MobiDB-lite"/>
    </source>
</evidence>
<keyword evidence="2" id="KW-0812">Transmembrane</keyword>
<proteinExistence type="predicted"/>
<comment type="caution">
    <text evidence="3">The sequence shown here is derived from an EMBL/GenBank/DDBJ whole genome shotgun (WGS) entry which is preliminary data.</text>
</comment>
<evidence type="ECO:0000313" key="3">
    <source>
        <dbReference type="EMBL" id="MDI3422704.1"/>
    </source>
</evidence>
<name>A0ABT6T4A6_9ACTN</name>
<reference evidence="3 4" key="1">
    <citation type="submission" date="2023-05" db="EMBL/GenBank/DDBJ databases">
        <title>Draft genome sequence of Streptomyces sp. B-S-A12 isolated from a cave soil in Thailand.</title>
        <authorList>
            <person name="Chamroensaksri N."/>
            <person name="Muangham S."/>
        </authorList>
    </citation>
    <scope>NUCLEOTIDE SEQUENCE [LARGE SCALE GENOMIC DNA]</scope>
    <source>
        <strain evidence="3 4">B-S-A12</strain>
    </source>
</reference>
<feature type="transmembrane region" description="Helical" evidence="2">
    <location>
        <begin position="46"/>
        <end position="64"/>
    </location>
</feature>
<accession>A0ABT6T4A6</accession>
<evidence type="ECO:0000313" key="4">
    <source>
        <dbReference type="Proteomes" id="UP001237105"/>
    </source>
</evidence>
<dbReference type="Proteomes" id="UP001237105">
    <property type="component" value="Unassembled WGS sequence"/>
</dbReference>